<dbReference type="GO" id="GO:0050660">
    <property type="term" value="F:flavin adenine dinucleotide binding"/>
    <property type="evidence" value="ECO:0007669"/>
    <property type="project" value="InterPro"/>
</dbReference>
<reference evidence="13 14" key="1">
    <citation type="submission" date="2020-08" db="EMBL/GenBank/DDBJ databases">
        <title>Genomic Encyclopedia of Type Strains, Phase IV (KMG-IV): sequencing the most valuable type-strain genomes for metagenomic binning, comparative biology and taxonomic classification.</title>
        <authorList>
            <person name="Goeker M."/>
        </authorList>
    </citation>
    <scope>NUCLEOTIDE SEQUENCE [LARGE SCALE GENOMIC DNA]</scope>
    <source>
        <strain evidence="13 14">DSM 23562</strain>
    </source>
</reference>
<dbReference type="RefSeq" id="WP_184202762.1">
    <property type="nucleotide sequence ID" value="NZ_JACHGW010000005.1"/>
</dbReference>
<dbReference type="InterPro" id="IPR017938">
    <property type="entry name" value="Riboflavin_synthase-like_b-brl"/>
</dbReference>
<dbReference type="SUPFAM" id="SSF63380">
    <property type="entry name" value="Riboflavin synthase domain-like"/>
    <property type="match status" value="1"/>
</dbReference>
<dbReference type="InterPro" id="IPR019480">
    <property type="entry name" value="Dihydroorotate_DH_Fe-S-bd"/>
</dbReference>
<feature type="binding site" evidence="11">
    <location>
        <position position="245"/>
    </location>
    <ligand>
        <name>[2Fe-2S] cluster</name>
        <dbReference type="ChEBI" id="CHEBI:190135"/>
    </ligand>
</feature>
<keyword evidence="14" id="KW-1185">Reference proteome</keyword>
<dbReference type="AlphaFoldDB" id="A0A7W9SUA0"/>
<keyword evidence="7" id="KW-0249">Electron transport</keyword>
<name>A0A7W9SUA0_ARMRO</name>
<keyword evidence="8 11" id="KW-0408">Iron</keyword>
<dbReference type="InterPro" id="IPR050353">
    <property type="entry name" value="PyrK_electron_transfer"/>
</dbReference>
<keyword evidence="4 11" id="KW-0001">2Fe-2S</keyword>
<comment type="cofactor">
    <cofactor evidence="11">
        <name>[2Fe-2S] cluster</name>
        <dbReference type="ChEBI" id="CHEBI:190135"/>
    </cofactor>
    <text evidence="11">Binds 1 [2Fe-2S] cluster per subunit.</text>
</comment>
<feature type="domain" description="FAD-binding FR-type" evidence="12">
    <location>
        <begin position="2"/>
        <end position="106"/>
    </location>
</feature>
<evidence type="ECO:0000256" key="11">
    <source>
        <dbReference type="PIRSR" id="PIRSR006816-2"/>
    </source>
</evidence>
<comment type="similarity">
    <text evidence="1">Belongs to the PyrK family.</text>
</comment>
<dbReference type="GO" id="GO:0016491">
    <property type="term" value="F:oxidoreductase activity"/>
    <property type="evidence" value="ECO:0007669"/>
    <property type="project" value="InterPro"/>
</dbReference>
<protein>
    <submittedName>
        <fullName evidence="13">Dihydroorotate dehydrogenase electron transfer subunit</fullName>
    </submittedName>
</protein>
<evidence type="ECO:0000256" key="3">
    <source>
        <dbReference type="ARBA" id="ARBA00022630"/>
    </source>
</evidence>
<organism evidence="13 14">
    <name type="scientific">Armatimonas rosea</name>
    <dbReference type="NCBI Taxonomy" id="685828"/>
    <lineage>
        <taxon>Bacteria</taxon>
        <taxon>Bacillati</taxon>
        <taxon>Armatimonadota</taxon>
        <taxon>Armatimonadia</taxon>
        <taxon>Armatimonadales</taxon>
        <taxon>Armatimonadaceae</taxon>
        <taxon>Armatimonas</taxon>
    </lineage>
</organism>
<proteinExistence type="inferred from homology"/>
<evidence type="ECO:0000256" key="1">
    <source>
        <dbReference type="ARBA" id="ARBA00006422"/>
    </source>
</evidence>
<feature type="binding site" evidence="11">
    <location>
        <position position="240"/>
    </location>
    <ligand>
        <name>[2Fe-2S] cluster</name>
        <dbReference type="ChEBI" id="CHEBI:190135"/>
    </ligand>
</feature>
<keyword evidence="3" id="KW-0285">Flavoprotein</keyword>
<dbReference type="Pfam" id="PF10418">
    <property type="entry name" value="DHODB_Fe-S_bind"/>
    <property type="match status" value="1"/>
</dbReference>
<evidence type="ECO:0000256" key="4">
    <source>
        <dbReference type="ARBA" id="ARBA00022714"/>
    </source>
</evidence>
<evidence type="ECO:0000256" key="9">
    <source>
        <dbReference type="ARBA" id="ARBA00023014"/>
    </source>
</evidence>
<dbReference type="GO" id="GO:0046872">
    <property type="term" value="F:metal ion binding"/>
    <property type="evidence" value="ECO:0007669"/>
    <property type="project" value="UniProtKB-KW"/>
</dbReference>
<dbReference type="Proteomes" id="UP000520814">
    <property type="component" value="Unassembled WGS sequence"/>
</dbReference>
<dbReference type="Pfam" id="PF00175">
    <property type="entry name" value="NAD_binding_1"/>
    <property type="match status" value="1"/>
</dbReference>
<dbReference type="PANTHER" id="PTHR43513:SF3">
    <property type="entry name" value="DIHYDROOROTATE DEHYDROGENASE B (NAD(+)), ELECTRON TRANSFER SUBUNIT-RELATED"/>
    <property type="match status" value="1"/>
</dbReference>
<dbReference type="Gene3D" id="3.40.50.80">
    <property type="entry name" value="Nucleotide-binding domain of ferredoxin-NADP reductase (FNR) module"/>
    <property type="match status" value="1"/>
</dbReference>
<dbReference type="PANTHER" id="PTHR43513">
    <property type="entry name" value="DIHYDROOROTATE DEHYDROGENASE B (NAD(+)), ELECTRON TRANSFER SUBUNIT"/>
    <property type="match status" value="1"/>
</dbReference>
<evidence type="ECO:0000256" key="7">
    <source>
        <dbReference type="ARBA" id="ARBA00022982"/>
    </source>
</evidence>
<dbReference type="Gene3D" id="2.40.30.10">
    <property type="entry name" value="Translation factors"/>
    <property type="match status" value="1"/>
</dbReference>
<dbReference type="EMBL" id="JACHGW010000005">
    <property type="protein sequence ID" value="MBB6052947.1"/>
    <property type="molecule type" value="Genomic_DNA"/>
</dbReference>
<dbReference type="SUPFAM" id="SSF52343">
    <property type="entry name" value="Ferredoxin reductase-like, C-terminal NADP-linked domain"/>
    <property type="match status" value="1"/>
</dbReference>
<keyword evidence="2" id="KW-0813">Transport</keyword>
<dbReference type="GO" id="GO:0051537">
    <property type="term" value="F:2 iron, 2 sulfur cluster binding"/>
    <property type="evidence" value="ECO:0007669"/>
    <property type="project" value="UniProtKB-KW"/>
</dbReference>
<dbReference type="Gene3D" id="2.10.240.10">
    <property type="entry name" value="Dihydroorotate dehydrogenase, electron transfer subunit"/>
    <property type="match status" value="1"/>
</dbReference>
<evidence type="ECO:0000256" key="8">
    <source>
        <dbReference type="ARBA" id="ARBA00023004"/>
    </source>
</evidence>
<comment type="caution">
    <text evidence="13">The sequence shown here is derived from an EMBL/GenBank/DDBJ whole genome shotgun (WGS) entry which is preliminary data.</text>
</comment>
<evidence type="ECO:0000256" key="10">
    <source>
        <dbReference type="ARBA" id="ARBA00034078"/>
    </source>
</evidence>
<dbReference type="InterPro" id="IPR037117">
    <property type="entry name" value="Dihydroorotate_DH_ele_sf"/>
</dbReference>
<dbReference type="PIRSF" id="PIRSF006816">
    <property type="entry name" value="Cyc3_hyd_g"/>
    <property type="match status" value="1"/>
</dbReference>
<dbReference type="InterPro" id="IPR001433">
    <property type="entry name" value="OxRdtase_FAD/NAD-bd"/>
</dbReference>
<keyword evidence="6" id="KW-0274">FAD</keyword>
<evidence type="ECO:0000256" key="2">
    <source>
        <dbReference type="ARBA" id="ARBA00022448"/>
    </source>
</evidence>
<dbReference type="GO" id="GO:0006221">
    <property type="term" value="P:pyrimidine nucleotide biosynthetic process"/>
    <property type="evidence" value="ECO:0007669"/>
    <property type="project" value="InterPro"/>
</dbReference>
<sequence>MIRKRTATIVSVQALAAPGHYVLTFDDPETARDARPGHFIAVGATTPANAGSSILRKPFSIYKVDPDAGLCTILFSVYGPTTSTMALYKPGDKLDFLGPLGGRVFDADPQAAVHHVMVGGGYGVPPLNFLAKTIKAANPSAKVTLIYGARSANLLVGDDGLREAGVEIIACTDDGSLGVKGRVTDGLAPLLAPPILGAGGASGGACVYTCGPTPMMRAVAELCMAHNTPCQVSMETPMPCGIGICVGCVLKKADGTFSRTCTDGPVYPATEVTWQ</sequence>
<evidence type="ECO:0000256" key="6">
    <source>
        <dbReference type="ARBA" id="ARBA00022827"/>
    </source>
</evidence>
<dbReference type="CDD" id="cd06218">
    <property type="entry name" value="DHOD_e_trans"/>
    <property type="match status" value="1"/>
</dbReference>
<dbReference type="InterPro" id="IPR039261">
    <property type="entry name" value="FNR_nucleotide-bd"/>
</dbReference>
<evidence type="ECO:0000313" key="14">
    <source>
        <dbReference type="Proteomes" id="UP000520814"/>
    </source>
</evidence>
<gene>
    <name evidence="13" type="ORF">HNQ39_004779</name>
</gene>
<feature type="binding site" evidence="11">
    <location>
        <position position="261"/>
    </location>
    <ligand>
        <name>[2Fe-2S] cluster</name>
        <dbReference type="ChEBI" id="CHEBI:190135"/>
    </ligand>
</feature>
<dbReference type="PRINTS" id="PR00406">
    <property type="entry name" value="CYTB5RDTASE"/>
</dbReference>
<comment type="cofactor">
    <cofactor evidence="10">
        <name>[2Fe-2S] cluster</name>
        <dbReference type="ChEBI" id="CHEBI:190135"/>
    </cofactor>
</comment>
<dbReference type="PROSITE" id="PS51384">
    <property type="entry name" value="FAD_FR"/>
    <property type="match status" value="1"/>
</dbReference>
<dbReference type="InterPro" id="IPR012165">
    <property type="entry name" value="Cyt_c3_hydrogenase_gsu"/>
</dbReference>
<evidence type="ECO:0000256" key="5">
    <source>
        <dbReference type="ARBA" id="ARBA00022723"/>
    </source>
</evidence>
<evidence type="ECO:0000313" key="13">
    <source>
        <dbReference type="EMBL" id="MBB6052947.1"/>
    </source>
</evidence>
<dbReference type="InterPro" id="IPR017927">
    <property type="entry name" value="FAD-bd_FR_type"/>
</dbReference>
<accession>A0A7W9SUA0</accession>
<keyword evidence="5 11" id="KW-0479">Metal-binding</keyword>
<evidence type="ECO:0000259" key="12">
    <source>
        <dbReference type="PROSITE" id="PS51384"/>
    </source>
</evidence>
<keyword evidence="9 11" id="KW-0411">Iron-sulfur</keyword>
<feature type="binding site" evidence="11">
    <location>
        <position position="248"/>
    </location>
    <ligand>
        <name>[2Fe-2S] cluster</name>
        <dbReference type="ChEBI" id="CHEBI:190135"/>
    </ligand>
</feature>